<evidence type="ECO:0000313" key="2">
    <source>
        <dbReference type="EMBL" id="NDW44656.1"/>
    </source>
</evidence>
<organism evidence="2">
    <name type="scientific">Ruegeria sp. PrR005</name>
    <dbReference type="NCBI Taxonomy" id="2706882"/>
    <lineage>
        <taxon>Bacteria</taxon>
        <taxon>Pseudomonadati</taxon>
        <taxon>Pseudomonadota</taxon>
        <taxon>Alphaproteobacteria</taxon>
        <taxon>Rhodobacterales</taxon>
        <taxon>Roseobacteraceae</taxon>
        <taxon>Ruegeria</taxon>
    </lineage>
</organism>
<proteinExistence type="predicted"/>
<name>A0A6B2NKU8_9RHOB</name>
<reference evidence="2" key="1">
    <citation type="submission" date="2020-02" db="EMBL/GenBank/DDBJ databases">
        <title>Delineation of the pyrene-degrading pathway in Roseobacter clade bacteria by genomic analysis.</title>
        <authorList>
            <person name="Zhou H."/>
            <person name="Wang H."/>
        </authorList>
    </citation>
    <scope>NUCLEOTIDE SEQUENCE</scope>
    <source>
        <strain evidence="2">PrR005</strain>
    </source>
</reference>
<evidence type="ECO:0000259" key="1">
    <source>
        <dbReference type="Pfam" id="PF13550"/>
    </source>
</evidence>
<feature type="domain" description="Tip attachment protein J" evidence="1">
    <location>
        <begin position="326"/>
        <end position="487"/>
    </location>
</feature>
<accession>A0A6B2NKU8</accession>
<comment type="caution">
    <text evidence="2">The sequence shown here is derived from an EMBL/GenBank/DDBJ whole genome shotgun (WGS) entry which is preliminary data.</text>
</comment>
<dbReference type="EMBL" id="JAAGOX010000011">
    <property type="protein sequence ID" value="NDW44656.1"/>
    <property type="molecule type" value="Genomic_DNA"/>
</dbReference>
<dbReference type="RefSeq" id="WP_164128635.1">
    <property type="nucleotide sequence ID" value="NZ_JAAGOX010000011.1"/>
</dbReference>
<dbReference type="Pfam" id="PF13550">
    <property type="entry name" value="Phage-tail_3"/>
    <property type="match status" value="1"/>
</dbReference>
<dbReference type="AlphaFoldDB" id="A0A6B2NKU8"/>
<gene>
    <name evidence="2" type="ORF">G0P99_06780</name>
</gene>
<protein>
    <recommendedName>
        <fullName evidence="1">Tip attachment protein J domain-containing protein</fullName>
    </recommendedName>
</protein>
<dbReference type="InterPro" id="IPR032876">
    <property type="entry name" value="J_dom"/>
</dbReference>
<sequence>MGSSVIVGYRYALGAHLALCHGPVDVIREIRVDDRTAWSLADGTVSGSGEGVGAVTTLLANATAAAFPAGEQGTTAALNIYGANSIPGLSLGQALDLTLLGSGTSHRIILRGIAFDEREHLTWMQVEPKTLSFAFQPVSLSTVPGSGSSRDEGDIPAPGTRIRIDKPELFGGESREGGIVGDIDILMGAPDQGPNSYLAARAGTDVPGFRGLYSLVLRQVYMGLNPYLKPWAVRVTRILTAEDGAPQWYPETAQIGAVDPESDPTSDPGPDMNPAHIIRECLTNRTWGLGYGAADIGPSFTGAADRLFAESFGLSLLWQSDASLEEFLGDILHHIDAQLYVDRRTGRWELKLIRDDYDPEAVPVFDASNVVDWGELGRREAVDLVNSLTVTFSDLRTDQPGSVSVTDTARVQLMGQVISTTVDYPGVRREDLAVRLAERDLRALSAPLLSGEITVNRQGADLDPGDVIRLVNPRRGLEGALLRVVEIDHGDGRDNRVRLRLVEDAFALGTTALVGGEVASPPTSFLSVPRPLSRRLVRESPYWLLVQELGHAQADAELAADPDAGLLMAVGERPSADALDALVWVDTGPGYASDGATSFAPTAILDADLGDDPEDVLLTLRDWTGLSGLTTGTLAAIGDEFVRVDGLSTSAITVGRGCLDTVPLAHPAGTPVIFWQGHAETTSGRFVAGESLPVRILPRTGLGTLPLAQAPTDSVTFAARAIRPLPPGNLRGDGGFVSPLASPEATLTWAHRDRLSQTSSVFDSYLAGDIGPEPGVTYQVRIHWVDPDTGETLEPAAAVIEAGTATSWTLAEADYPEPPPGIEQADLRVRAVRGSYEDRTFRAYRVTLGGKVQVSAQELTLICSGIGIDVVAQDLILTCAGPGLDIVEQQLVLDLRPPGLGVTQQELIVELTP</sequence>